<proteinExistence type="predicted"/>
<dbReference type="GO" id="GO:0000166">
    <property type="term" value="F:nucleotide binding"/>
    <property type="evidence" value="ECO:0007669"/>
    <property type="project" value="UniProtKB-KW"/>
</dbReference>
<dbReference type="GO" id="GO:0003824">
    <property type="term" value="F:catalytic activity"/>
    <property type="evidence" value="ECO:0007669"/>
    <property type="project" value="InterPro"/>
</dbReference>
<evidence type="ECO:0000256" key="4">
    <source>
        <dbReference type="PROSITE-ProRule" id="PRU00464"/>
    </source>
</evidence>
<evidence type="ECO:0000313" key="6">
    <source>
        <dbReference type="EMBL" id="MBI4251314.1"/>
    </source>
</evidence>
<evidence type="ECO:0000256" key="3">
    <source>
        <dbReference type="PIRSR" id="PIRSR639383-2"/>
    </source>
</evidence>
<dbReference type="Proteomes" id="UP000752292">
    <property type="component" value="Unassembled WGS sequence"/>
</dbReference>
<dbReference type="PANTHER" id="PTHR42997">
    <property type="entry name" value="HIT FAMILY HYDROLASE"/>
    <property type="match status" value="1"/>
</dbReference>
<feature type="binding site" evidence="3">
    <location>
        <position position="55"/>
    </location>
    <ligand>
        <name>substrate</name>
    </ligand>
</feature>
<protein>
    <submittedName>
        <fullName evidence="6">HIT domain-containing protein</fullName>
    </submittedName>
</protein>
<feature type="domain" description="HIT" evidence="5">
    <location>
        <begin position="28"/>
        <end position="138"/>
    </location>
</feature>
<keyword evidence="1" id="KW-0547">Nucleotide-binding</keyword>
<reference evidence="6" key="1">
    <citation type="submission" date="2020-07" db="EMBL/GenBank/DDBJ databases">
        <title>Huge and variable diversity of episymbiotic CPR bacteria and DPANN archaea in groundwater ecosystems.</title>
        <authorList>
            <person name="He C.Y."/>
            <person name="Keren R."/>
            <person name="Whittaker M."/>
            <person name="Farag I.F."/>
            <person name="Doudna J."/>
            <person name="Cate J.H.D."/>
            <person name="Banfield J.F."/>
        </authorList>
    </citation>
    <scope>NUCLEOTIDE SEQUENCE</scope>
    <source>
        <strain evidence="6">NC_groundwater_1370_Ag_S-0.2um_69_93</strain>
    </source>
</reference>
<dbReference type="SUPFAM" id="SSF54197">
    <property type="entry name" value="HIT-like"/>
    <property type="match status" value="1"/>
</dbReference>
<evidence type="ECO:0000256" key="1">
    <source>
        <dbReference type="ARBA" id="ARBA00022741"/>
    </source>
</evidence>
<dbReference type="PANTHER" id="PTHR42997:SF1">
    <property type="entry name" value="AP-4-A PHOSPHORYLASE"/>
    <property type="match status" value="1"/>
</dbReference>
<accession>A0A932ZTR1</accession>
<evidence type="ECO:0000256" key="2">
    <source>
        <dbReference type="PIRSR" id="PIRSR639383-1"/>
    </source>
</evidence>
<dbReference type="InterPro" id="IPR039383">
    <property type="entry name" value="FHIT"/>
</dbReference>
<comment type="caution">
    <text evidence="6">The sequence shown here is derived from an EMBL/GenBank/DDBJ whole genome shotgun (WGS) entry which is preliminary data.</text>
</comment>
<name>A0A932ZTR1_UNCTE</name>
<evidence type="ECO:0000259" key="5">
    <source>
        <dbReference type="PROSITE" id="PS51084"/>
    </source>
</evidence>
<dbReference type="InterPro" id="IPR052908">
    <property type="entry name" value="AP-4-A_phosphorylase"/>
</dbReference>
<feature type="active site" description="Tele-AMP-histidine intermediate" evidence="2">
    <location>
        <position position="125"/>
    </location>
</feature>
<dbReference type="InterPro" id="IPR036265">
    <property type="entry name" value="HIT-like_sf"/>
</dbReference>
<feature type="short sequence motif" description="Histidine triad motif" evidence="4">
    <location>
        <begin position="123"/>
        <end position="127"/>
    </location>
</feature>
<evidence type="ECO:0000313" key="7">
    <source>
        <dbReference type="Proteomes" id="UP000752292"/>
    </source>
</evidence>
<dbReference type="EMBL" id="JACQRX010000114">
    <property type="protein sequence ID" value="MBI4251314.1"/>
    <property type="molecule type" value="Genomic_DNA"/>
</dbReference>
<sequence length="167" mass="18415">MERLWAPWRREFVVKGASSGEGRSGGCIFCALLGADDGPENLILHRGRCAYVVLNKYPYSSGHLMVVPLRHTADFTDLRAEEAAEMLLLAQRCVAALRERMSAHGCNVGFNLGKAAGAGIEEHVHLHVVPRWEGDHNFMPVLGEVRVIPEGLHSTYETLRPAFPSRG</sequence>
<dbReference type="CDD" id="cd01275">
    <property type="entry name" value="FHIT"/>
    <property type="match status" value="1"/>
</dbReference>
<dbReference type="Gene3D" id="3.30.428.10">
    <property type="entry name" value="HIT-like"/>
    <property type="match status" value="1"/>
</dbReference>
<dbReference type="Pfam" id="PF01230">
    <property type="entry name" value="HIT"/>
    <property type="match status" value="1"/>
</dbReference>
<feature type="binding site" evidence="3">
    <location>
        <position position="127"/>
    </location>
    <ligand>
        <name>substrate</name>
    </ligand>
</feature>
<organism evidence="6 7">
    <name type="scientific">Tectimicrobiota bacterium</name>
    <dbReference type="NCBI Taxonomy" id="2528274"/>
    <lineage>
        <taxon>Bacteria</taxon>
        <taxon>Pseudomonadati</taxon>
        <taxon>Nitrospinota/Tectimicrobiota group</taxon>
        <taxon>Candidatus Tectimicrobiota</taxon>
    </lineage>
</organism>
<gene>
    <name evidence="6" type="ORF">HY618_02555</name>
</gene>
<dbReference type="InterPro" id="IPR011146">
    <property type="entry name" value="HIT-like"/>
</dbReference>
<dbReference type="PROSITE" id="PS51084">
    <property type="entry name" value="HIT_2"/>
    <property type="match status" value="1"/>
</dbReference>
<dbReference type="AlphaFoldDB" id="A0A932ZTR1"/>